<feature type="domain" description="BON" evidence="3">
    <location>
        <begin position="122"/>
        <end position="189"/>
    </location>
</feature>
<dbReference type="GeneID" id="94687883"/>
<feature type="domain" description="BON" evidence="3">
    <location>
        <begin position="44"/>
        <end position="113"/>
    </location>
</feature>
<keyword evidence="1 2" id="KW-0732">Signal</keyword>
<evidence type="ECO:0000259" key="3">
    <source>
        <dbReference type="PROSITE" id="PS50914"/>
    </source>
</evidence>
<dbReference type="PANTHER" id="PTHR34606:SF4">
    <property type="entry name" value="OUTER MEMBRANE LIPOPROTEIN DOLP"/>
    <property type="match status" value="1"/>
</dbReference>
<name>A0A9Q3W6J9_9GAMM</name>
<protein>
    <submittedName>
        <fullName evidence="4">BON domain-containing protein</fullName>
    </submittedName>
</protein>
<comment type="caution">
    <text evidence="4">The sequence shown here is derived from an EMBL/GenBank/DDBJ whole genome shotgun (WGS) entry which is preliminary data.</text>
</comment>
<evidence type="ECO:0000256" key="1">
    <source>
        <dbReference type="ARBA" id="ARBA00022729"/>
    </source>
</evidence>
<evidence type="ECO:0000256" key="2">
    <source>
        <dbReference type="SAM" id="SignalP"/>
    </source>
</evidence>
<keyword evidence="5" id="KW-1185">Reference proteome</keyword>
<proteinExistence type="predicted"/>
<accession>A0A9Q3W6J9</accession>
<dbReference type="KEGG" id="axe:P40_16520"/>
<evidence type="ECO:0000313" key="4">
    <source>
        <dbReference type="EMBL" id="MCE7509755.1"/>
    </source>
</evidence>
<dbReference type="Gene3D" id="3.30.1340.30">
    <property type="match status" value="1"/>
</dbReference>
<reference evidence="4" key="1">
    <citation type="submission" date="2022-01" db="EMBL/GenBank/DDBJ databases">
        <authorList>
            <person name="Karlyshev A.V."/>
            <person name="Jaspars M."/>
        </authorList>
    </citation>
    <scope>NUCLEOTIDE SEQUENCE</scope>
    <source>
        <strain evidence="4">AGSA3-2</strain>
    </source>
</reference>
<dbReference type="Pfam" id="PF04972">
    <property type="entry name" value="BON"/>
    <property type="match status" value="2"/>
</dbReference>
<dbReference type="SMART" id="SM00749">
    <property type="entry name" value="BON"/>
    <property type="match status" value="2"/>
</dbReference>
<dbReference type="InterPro" id="IPR014004">
    <property type="entry name" value="Transpt-assoc_nodulatn_dom_bac"/>
</dbReference>
<dbReference type="PANTHER" id="PTHR34606">
    <property type="entry name" value="BON DOMAIN-CONTAINING PROTEIN"/>
    <property type="match status" value="1"/>
</dbReference>
<organism evidence="4 5">
    <name type="scientific">Alloalcanivorax xenomutans</name>
    <dbReference type="NCBI Taxonomy" id="1094342"/>
    <lineage>
        <taxon>Bacteria</taxon>
        <taxon>Pseudomonadati</taxon>
        <taxon>Pseudomonadota</taxon>
        <taxon>Gammaproteobacteria</taxon>
        <taxon>Oceanospirillales</taxon>
        <taxon>Alcanivoracaceae</taxon>
        <taxon>Alloalcanivorax</taxon>
    </lineage>
</organism>
<dbReference type="InterPro" id="IPR051686">
    <property type="entry name" value="Lipoprotein_DolP"/>
</dbReference>
<dbReference type="PROSITE" id="PS51257">
    <property type="entry name" value="PROKAR_LIPOPROTEIN"/>
    <property type="match status" value="1"/>
</dbReference>
<dbReference type="InterPro" id="IPR007055">
    <property type="entry name" value="BON_dom"/>
</dbReference>
<dbReference type="AlphaFoldDB" id="A0A9Q3W6J9"/>
<evidence type="ECO:0000313" key="5">
    <source>
        <dbReference type="Proteomes" id="UP001107961"/>
    </source>
</evidence>
<sequence>MRVTGLIVLLAALLTTGCTTMTKNMSQEPVDQDHGSRTFGAFIEDGNIERKVKINLARASADLDESHIVVVSFNGNVLLAGQVASESLKTQAENIAREVRHVRNVHNELRVAGNNSAMARTNDAWLTAKVKSRLLLSGDTPGMRTKVVTENGVVYLMGLLTREEADMAVQKVQKVGGVQKIVKIIEYID</sequence>
<feature type="signal peptide" evidence="2">
    <location>
        <begin position="1"/>
        <end position="20"/>
    </location>
</feature>
<dbReference type="PROSITE" id="PS50914">
    <property type="entry name" value="BON"/>
    <property type="match status" value="2"/>
</dbReference>
<dbReference type="Proteomes" id="UP001107961">
    <property type="component" value="Unassembled WGS sequence"/>
</dbReference>
<feature type="chain" id="PRO_5040159187" evidence="2">
    <location>
        <begin position="21"/>
        <end position="189"/>
    </location>
</feature>
<dbReference type="RefSeq" id="WP_022995224.1">
    <property type="nucleotide sequence ID" value="NZ_CBDDTQ010000006.1"/>
</dbReference>
<gene>
    <name evidence="4" type="ORF">LZG35_14005</name>
</gene>
<dbReference type="EMBL" id="JAJVKT010000017">
    <property type="protein sequence ID" value="MCE7509755.1"/>
    <property type="molecule type" value="Genomic_DNA"/>
</dbReference>